<organism evidence="1 2">
    <name type="scientific">Haloechinothrix salitolerans</name>
    <dbReference type="NCBI Taxonomy" id="926830"/>
    <lineage>
        <taxon>Bacteria</taxon>
        <taxon>Bacillati</taxon>
        <taxon>Actinomycetota</taxon>
        <taxon>Actinomycetes</taxon>
        <taxon>Pseudonocardiales</taxon>
        <taxon>Pseudonocardiaceae</taxon>
        <taxon>Haloechinothrix</taxon>
    </lineage>
</organism>
<keyword evidence="2" id="KW-1185">Reference proteome</keyword>
<evidence type="ECO:0008006" key="3">
    <source>
        <dbReference type="Google" id="ProtNLM"/>
    </source>
</evidence>
<dbReference type="RefSeq" id="WP_345401494.1">
    <property type="nucleotide sequence ID" value="NZ_BAABLA010000106.1"/>
</dbReference>
<gene>
    <name evidence="1" type="ORF">ACFQGD_27895</name>
</gene>
<sequence length="159" mass="16659">MLRRRQIAASPLRGASETWTVVTQLVADTIATSSALARDEAEAAMQAAASAGRMLIAGGHLDRHPLTLIAGAAHCEITTTYGKPALTHEENLNPIPGAAKAENFTIYLPSPPPLQAVISEVVADHHNLSDAAPPAELSRSASAGALIDTDALRKVVTRR</sequence>
<evidence type="ECO:0000313" key="2">
    <source>
        <dbReference type="Proteomes" id="UP001596337"/>
    </source>
</evidence>
<name>A0ABW2C8Q1_9PSEU</name>
<reference evidence="2" key="1">
    <citation type="journal article" date="2019" name="Int. J. Syst. Evol. Microbiol.">
        <title>The Global Catalogue of Microorganisms (GCM) 10K type strain sequencing project: providing services to taxonomists for standard genome sequencing and annotation.</title>
        <authorList>
            <consortium name="The Broad Institute Genomics Platform"/>
            <consortium name="The Broad Institute Genome Sequencing Center for Infectious Disease"/>
            <person name="Wu L."/>
            <person name="Ma J."/>
        </authorList>
    </citation>
    <scope>NUCLEOTIDE SEQUENCE [LARGE SCALE GENOMIC DNA]</scope>
    <source>
        <strain evidence="2">KCTC 32255</strain>
    </source>
</reference>
<comment type="caution">
    <text evidence="1">The sequence shown here is derived from an EMBL/GenBank/DDBJ whole genome shotgun (WGS) entry which is preliminary data.</text>
</comment>
<proteinExistence type="predicted"/>
<evidence type="ECO:0000313" key="1">
    <source>
        <dbReference type="EMBL" id="MFC6870954.1"/>
    </source>
</evidence>
<protein>
    <recommendedName>
        <fullName evidence="3">MmgE/PrpD family protein</fullName>
    </recommendedName>
</protein>
<dbReference type="Proteomes" id="UP001596337">
    <property type="component" value="Unassembled WGS sequence"/>
</dbReference>
<accession>A0ABW2C8Q1</accession>
<dbReference type="EMBL" id="JBHSXX010000001">
    <property type="protein sequence ID" value="MFC6870954.1"/>
    <property type="molecule type" value="Genomic_DNA"/>
</dbReference>